<keyword evidence="3" id="KW-0904">Protein phosphatase</keyword>
<evidence type="ECO:0000256" key="4">
    <source>
        <dbReference type="PIRSR" id="PIRSR617867-1"/>
    </source>
</evidence>
<comment type="similarity">
    <text evidence="1">Belongs to the low molecular weight phosphotyrosine protein phosphatase family.</text>
</comment>
<dbReference type="InterPro" id="IPR023485">
    <property type="entry name" value="Ptyr_pPase"/>
</dbReference>
<evidence type="ECO:0000256" key="1">
    <source>
        <dbReference type="ARBA" id="ARBA00011063"/>
    </source>
</evidence>
<feature type="active site" description="Proton donor" evidence="4">
    <location>
        <position position="133"/>
    </location>
</feature>
<accession>A0A4U0XAH1</accession>
<dbReference type="STRING" id="331657.A0A4U0XAH1"/>
<dbReference type="OrthoDB" id="3388at2759"/>
<dbReference type="Gene3D" id="3.40.50.2300">
    <property type="match status" value="1"/>
</dbReference>
<dbReference type="PANTHER" id="PTHR11717:SF7">
    <property type="entry name" value="LOW MOLECULAR WEIGHT PHOSPHOTYROSINE PROTEIN PHOSPHATASE"/>
    <property type="match status" value="1"/>
</dbReference>
<evidence type="ECO:0000259" key="6">
    <source>
        <dbReference type="SMART" id="SM00226"/>
    </source>
</evidence>
<proteinExistence type="inferred from homology"/>
<organism evidence="7 8">
    <name type="scientific">Cryomyces minteri</name>
    <dbReference type="NCBI Taxonomy" id="331657"/>
    <lineage>
        <taxon>Eukaryota</taxon>
        <taxon>Fungi</taxon>
        <taxon>Dikarya</taxon>
        <taxon>Ascomycota</taxon>
        <taxon>Pezizomycotina</taxon>
        <taxon>Dothideomycetes</taxon>
        <taxon>Dothideomycetes incertae sedis</taxon>
        <taxon>Cryomyces</taxon>
    </lineage>
</organism>
<feature type="domain" description="Phosphotyrosine protein phosphatase I" evidence="6">
    <location>
        <begin position="13"/>
        <end position="159"/>
    </location>
</feature>
<dbReference type="Pfam" id="PF01451">
    <property type="entry name" value="LMWPc"/>
    <property type="match status" value="1"/>
</dbReference>
<evidence type="ECO:0000256" key="5">
    <source>
        <dbReference type="SAM" id="MobiDB-lite"/>
    </source>
</evidence>
<feature type="active site" evidence="4">
    <location>
        <position position="25"/>
    </location>
</feature>
<dbReference type="EMBL" id="NAJN01000415">
    <property type="protein sequence ID" value="TKA73662.1"/>
    <property type="molecule type" value="Genomic_DNA"/>
</dbReference>
<evidence type="ECO:0000313" key="8">
    <source>
        <dbReference type="Proteomes" id="UP000308768"/>
    </source>
</evidence>
<reference evidence="7 8" key="1">
    <citation type="submission" date="2017-03" db="EMBL/GenBank/DDBJ databases">
        <title>Genomes of endolithic fungi from Antarctica.</title>
        <authorList>
            <person name="Coleine C."/>
            <person name="Masonjones S."/>
            <person name="Stajich J.E."/>
        </authorList>
    </citation>
    <scope>NUCLEOTIDE SEQUENCE [LARGE SCALE GENOMIC DNA]</scope>
    <source>
        <strain evidence="7 8">CCFEE 5187</strain>
    </source>
</reference>
<keyword evidence="8" id="KW-1185">Reference proteome</keyword>
<feature type="region of interest" description="Disordered" evidence="5">
    <location>
        <begin position="166"/>
        <end position="185"/>
    </location>
</feature>
<protein>
    <recommendedName>
        <fullName evidence="6">Phosphotyrosine protein phosphatase I domain-containing protein</fullName>
    </recommendedName>
</protein>
<evidence type="ECO:0000256" key="3">
    <source>
        <dbReference type="ARBA" id="ARBA00022912"/>
    </source>
</evidence>
<evidence type="ECO:0000313" key="7">
    <source>
        <dbReference type="EMBL" id="TKA73662.1"/>
    </source>
</evidence>
<evidence type="ECO:0000256" key="2">
    <source>
        <dbReference type="ARBA" id="ARBA00022801"/>
    </source>
</evidence>
<dbReference type="SMART" id="SM00226">
    <property type="entry name" value="LMWPc"/>
    <property type="match status" value="1"/>
</dbReference>
<dbReference type="InterPro" id="IPR036196">
    <property type="entry name" value="Ptyr_pPase_sf"/>
</dbReference>
<feature type="active site" evidence="4">
    <location>
        <position position="19"/>
    </location>
</feature>
<gene>
    <name evidence="7" type="ORF">B0A49_04454</name>
</gene>
<dbReference type="Proteomes" id="UP000308768">
    <property type="component" value="Unassembled WGS sequence"/>
</dbReference>
<keyword evidence="2" id="KW-0378">Hydrolase</keyword>
<dbReference type="AlphaFoldDB" id="A0A4U0XAH1"/>
<dbReference type="PANTHER" id="PTHR11717">
    <property type="entry name" value="LOW MOLECULAR WEIGHT PROTEIN TYROSINE PHOSPHATASE"/>
    <property type="match status" value="1"/>
</dbReference>
<name>A0A4U0XAH1_9PEZI</name>
<dbReference type="GO" id="GO:0004725">
    <property type="term" value="F:protein tyrosine phosphatase activity"/>
    <property type="evidence" value="ECO:0007669"/>
    <property type="project" value="InterPro"/>
</dbReference>
<dbReference type="CDD" id="cd16343">
    <property type="entry name" value="LMWPTP"/>
    <property type="match status" value="1"/>
</dbReference>
<dbReference type="SUPFAM" id="SSF52788">
    <property type="entry name" value="Phosphotyrosine protein phosphatases I"/>
    <property type="match status" value="1"/>
</dbReference>
<sequence>MPTTDPTSSPPPVSVLFVCLGNICRSPMAAGVFQHVAQQRQGGGAVVARVDSAGTGAYHVGDAPDPRALATLAAHGIGAGGHRARQVGAADFAAFDYVLAMDEANRAHLERARAGRVMLFGDFGGRPGEQVADPYYGAADGFDVAYAQMVRFSEGLLRHLDAEQARVGGGEGGKGARPQRGEFIPSNPWAEEETATHQQHFGQDHSGLLMLESTARECVAYLEDVGT</sequence>
<dbReference type="InterPro" id="IPR017867">
    <property type="entry name" value="Tyr_phospatase_low_mol_wt"/>
</dbReference>
<dbReference type="PRINTS" id="PR00719">
    <property type="entry name" value="LMWPTPASE"/>
</dbReference>
<dbReference type="InterPro" id="IPR050438">
    <property type="entry name" value="LMW_PTPase"/>
</dbReference>
<comment type="caution">
    <text evidence="7">The sequence shown here is derived from an EMBL/GenBank/DDBJ whole genome shotgun (WGS) entry which is preliminary data.</text>
</comment>